<dbReference type="GO" id="GO:0005737">
    <property type="term" value="C:cytoplasm"/>
    <property type="evidence" value="ECO:0007669"/>
    <property type="project" value="TreeGrafter"/>
</dbReference>
<dbReference type="SUPFAM" id="SSF52058">
    <property type="entry name" value="L domain-like"/>
    <property type="match status" value="1"/>
</dbReference>
<dbReference type="PANTHER" id="PTHR48051">
    <property type="match status" value="1"/>
</dbReference>
<dbReference type="PRINTS" id="PR00019">
    <property type="entry name" value="LEURICHRPT"/>
</dbReference>
<dbReference type="Gene3D" id="3.80.10.10">
    <property type="entry name" value="Ribonuclease Inhibitor"/>
    <property type="match status" value="2"/>
</dbReference>
<name>A0A5F1YKW2_9LEPT</name>
<feature type="domain" description="Disease resistance R13L4/SHOC-2-like LRR" evidence="3">
    <location>
        <begin position="168"/>
        <end position="261"/>
    </location>
</feature>
<accession>A0A5F1YKW2</accession>
<gene>
    <name evidence="4" type="ORF">EHQ17_08085</name>
</gene>
<dbReference type="Pfam" id="PF23598">
    <property type="entry name" value="LRR_14"/>
    <property type="match status" value="2"/>
</dbReference>
<dbReference type="InterPro" id="IPR050216">
    <property type="entry name" value="LRR_domain-containing"/>
</dbReference>
<dbReference type="InterPro" id="IPR055414">
    <property type="entry name" value="LRR_R13L4/SHOC2-like"/>
</dbReference>
<evidence type="ECO:0000313" key="5">
    <source>
        <dbReference type="Proteomes" id="UP000298277"/>
    </source>
</evidence>
<evidence type="ECO:0000256" key="2">
    <source>
        <dbReference type="ARBA" id="ARBA00022737"/>
    </source>
</evidence>
<dbReference type="RefSeq" id="WP_135594976.1">
    <property type="nucleotide sequence ID" value="NZ_RQEZ01000091.1"/>
</dbReference>
<sequence>MKVACSFRWKYTLSILLFYVTDLFSQAVYSDLNRALKNPLDVFRLDLSSQGIAVLPKEVERMRNLEKINLENNKLLTLPKEIGSLQNLRELRLEGNLRFKTFPREIGQLKNLKELYVSSEEVGDMIEQISPLQDLESLRLRNTRINPFEFAETILCILGICTHIEIPYLSSEKIPNTIGGLKNLRTLDIEGYSFQTLPKEISGLKELKKMRITQTNLVSLPSEISRLEKLEEIDLSFNALETLPKSIGDLKNLKTLDLSFNKLTRLSVELRPL</sequence>
<protein>
    <recommendedName>
        <fullName evidence="3">Disease resistance R13L4/SHOC-2-like LRR domain-containing protein</fullName>
    </recommendedName>
</protein>
<dbReference type="PANTHER" id="PTHR48051:SF54">
    <property type="entry name" value="LEUCINE-RICH REPEAT-CONTAINING PROTEIN"/>
    <property type="match status" value="1"/>
</dbReference>
<proteinExistence type="predicted"/>
<keyword evidence="5" id="KW-1185">Reference proteome</keyword>
<keyword evidence="2" id="KW-0677">Repeat</keyword>
<evidence type="ECO:0000259" key="3">
    <source>
        <dbReference type="Pfam" id="PF23598"/>
    </source>
</evidence>
<feature type="domain" description="Disease resistance R13L4/SHOC-2-like LRR" evidence="3">
    <location>
        <begin position="45"/>
        <end position="143"/>
    </location>
</feature>
<evidence type="ECO:0000256" key="1">
    <source>
        <dbReference type="ARBA" id="ARBA00022614"/>
    </source>
</evidence>
<evidence type="ECO:0000313" key="4">
    <source>
        <dbReference type="EMBL" id="TGK34862.1"/>
    </source>
</evidence>
<dbReference type="PROSITE" id="PS51450">
    <property type="entry name" value="LRR"/>
    <property type="match status" value="1"/>
</dbReference>
<comment type="caution">
    <text evidence="4">The sequence shown here is derived from an EMBL/GenBank/DDBJ whole genome shotgun (WGS) entry which is preliminary data.</text>
</comment>
<organism evidence="4 5">
    <name type="scientific">Leptospira gomenensis</name>
    <dbReference type="NCBI Taxonomy" id="2484974"/>
    <lineage>
        <taxon>Bacteria</taxon>
        <taxon>Pseudomonadati</taxon>
        <taxon>Spirochaetota</taxon>
        <taxon>Spirochaetia</taxon>
        <taxon>Leptospirales</taxon>
        <taxon>Leptospiraceae</taxon>
        <taxon>Leptospira</taxon>
    </lineage>
</organism>
<dbReference type="InterPro" id="IPR001611">
    <property type="entry name" value="Leu-rich_rpt"/>
</dbReference>
<dbReference type="InterPro" id="IPR032675">
    <property type="entry name" value="LRR_dom_sf"/>
</dbReference>
<dbReference type="SMART" id="SM00369">
    <property type="entry name" value="LRR_TYP"/>
    <property type="match status" value="5"/>
</dbReference>
<dbReference type="InterPro" id="IPR003591">
    <property type="entry name" value="Leu-rich_rpt_typical-subtyp"/>
</dbReference>
<reference evidence="4" key="1">
    <citation type="journal article" date="2019" name="PLoS Negl. Trop. Dis.">
        <title>Revisiting the worldwide diversity of Leptospira species in the environment.</title>
        <authorList>
            <person name="Vincent A.T."/>
            <person name="Schiettekatte O."/>
            <person name="Bourhy P."/>
            <person name="Veyrier F.J."/>
            <person name="Picardeau M."/>
        </authorList>
    </citation>
    <scope>NUCLEOTIDE SEQUENCE [LARGE SCALE GENOMIC DNA]</scope>
    <source>
        <strain evidence="4">201800299</strain>
    </source>
</reference>
<keyword evidence="1" id="KW-0433">Leucine-rich repeat</keyword>
<dbReference type="EMBL" id="RQFA01000034">
    <property type="protein sequence ID" value="TGK34862.1"/>
    <property type="molecule type" value="Genomic_DNA"/>
</dbReference>
<dbReference type="AlphaFoldDB" id="A0A5F1YKW2"/>
<dbReference type="Proteomes" id="UP000298277">
    <property type="component" value="Unassembled WGS sequence"/>
</dbReference>
<dbReference type="OrthoDB" id="346149at2"/>